<dbReference type="SUPFAM" id="SSF63380">
    <property type="entry name" value="Riboflavin synthase domain-like"/>
    <property type="match status" value="1"/>
</dbReference>
<dbReference type="AlphaFoldDB" id="A0A4R2TDF8"/>
<reference evidence="1 2" key="1">
    <citation type="submission" date="2019-03" db="EMBL/GenBank/DDBJ databases">
        <title>Genomic Encyclopedia of Type Strains, Phase IV (KMG-IV): sequencing the most valuable type-strain genomes for metagenomic binning, comparative biology and taxonomic classification.</title>
        <authorList>
            <person name="Goeker M."/>
        </authorList>
    </citation>
    <scope>NUCLEOTIDE SEQUENCE [LARGE SCALE GENOMIC DNA]</scope>
    <source>
        <strain evidence="1 2">DSM 100013</strain>
    </source>
</reference>
<dbReference type="InterPro" id="IPR050353">
    <property type="entry name" value="PyrK_electron_transfer"/>
</dbReference>
<dbReference type="InterPro" id="IPR017938">
    <property type="entry name" value="Riboflavin_synthase-like_b-brl"/>
</dbReference>
<dbReference type="GO" id="GO:0051537">
    <property type="term" value="F:2 iron, 2 sulfur cluster binding"/>
    <property type="evidence" value="ECO:0007669"/>
    <property type="project" value="InterPro"/>
</dbReference>
<organism evidence="1 2">
    <name type="scientific">Serpentinicella alkaliphila</name>
    <dbReference type="NCBI Taxonomy" id="1734049"/>
    <lineage>
        <taxon>Bacteria</taxon>
        <taxon>Bacillati</taxon>
        <taxon>Bacillota</taxon>
        <taxon>Clostridia</taxon>
        <taxon>Peptostreptococcales</taxon>
        <taxon>Natronincolaceae</taxon>
        <taxon>Serpentinicella</taxon>
    </lineage>
</organism>
<dbReference type="InterPro" id="IPR006058">
    <property type="entry name" value="2Fe2S_fd_BS"/>
</dbReference>
<comment type="caution">
    <text evidence="1">The sequence shown here is derived from an EMBL/GenBank/DDBJ whole genome shotgun (WGS) entry which is preliminary data.</text>
</comment>
<keyword evidence="2" id="KW-1185">Reference proteome</keyword>
<accession>A0A4R2TDF8</accession>
<dbReference type="InterPro" id="IPR036010">
    <property type="entry name" value="2Fe-2S_ferredoxin-like_sf"/>
</dbReference>
<evidence type="ECO:0000313" key="1">
    <source>
        <dbReference type="EMBL" id="TCP99054.1"/>
    </source>
</evidence>
<dbReference type="Gene3D" id="2.40.30.10">
    <property type="entry name" value="Translation factors"/>
    <property type="match status" value="1"/>
</dbReference>
<gene>
    <name evidence="1" type="ORF">EDD79_103717</name>
</gene>
<dbReference type="PROSITE" id="PS00197">
    <property type="entry name" value="2FE2S_FER_1"/>
    <property type="match status" value="1"/>
</dbReference>
<dbReference type="PANTHER" id="PTHR43513:SF3">
    <property type="entry name" value="DIHYDROOROTATE DEHYDROGENASE B (NAD(+)), ELECTRON TRANSFER SUBUNIT-RELATED"/>
    <property type="match status" value="1"/>
</dbReference>
<dbReference type="OrthoDB" id="1704963at2"/>
<dbReference type="EMBL" id="SLYC01000037">
    <property type="protein sequence ID" value="TCP99054.1"/>
    <property type="molecule type" value="Genomic_DNA"/>
</dbReference>
<protein>
    <submittedName>
        <fullName evidence="1">NAD(P)H-flavin reductase</fullName>
    </submittedName>
</protein>
<sequence length="309" mass="34940">MNKEQSYCIDVGSEYCPCYLAETMNCITCSHLQNQKFCNCNWRGTCVYQEFYHCGSKLKESREAIETKILNKETIGNVIVLTIAVPHTLARQLNQPGAYVFVRSKNSNQFFDTPMSIMEADPVKDIIKMAIQIHGVKTKTINNDAEDTILIRGPYWNGVYGIEHLKRTENDKCLFLVRGVAQAPALLVIKHLLSHNNTVDVLLDGGSIKHNFITENHGVNIIGNYNLANEDTQKFIKDLISKENYEIVFIGTTDQLRMKIVKRIPELNNKKIVATNNHEICCGEGICGSCKAYDINGFRIKTCKTQVIL</sequence>
<name>A0A4R2TDF8_9FIRM</name>
<evidence type="ECO:0000313" key="2">
    <source>
        <dbReference type="Proteomes" id="UP000295504"/>
    </source>
</evidence>
<dbReference type="PANTHER" id="PTHR43513">
    <property type="entry name" value="DIHYDROOROTATE DEHYDROGENASE B (NAD(+)), ELECTRON TRANSFER SUBUNIT"/>
    <property type="match status" value="1"/>
</dbReference>
<dbReference type="Proteomes" id="UP000295504">
    <property type="component" value="Unassembled WGS sequence"/>
</dbReference>
<proteinExistence type="predicted"/>
<dbReference type="NCBIfam" id="NF004470">
    <property type="entry name" value="PRK05802.1"/>
    <property type="match status" value="1"/>
</dbReference>
<dbReference type="RefSeq" id="WP_132849259.1">
    <property type="nucleotide sequence ID" value="NZ_CP058648.1"/>
</dbReference>
<dbReference type="SUPFAM" id="SSF54292">
    <property type="entry name" value="2Fe-2S ferredoxin-like"/>
    <property type="match status" value="1"/>
</dbReference>